<reference evidence="10 11" key="1">
    <citation type="journal article" date="2018" name="ISME J.">
        <title>Involvement of Burkholderiaceae and sulfurous volatiles in disease-suppressive soils.</title>
        <authorList>
            <person name="Carrion V.J."/>
            <person name="Cordovez V."/>
            <person name="Tyc O."/>
            <person name="Etalo D.W."/>
            <person name="de Bruijn I."/>
            <person name="de Jager V.C."/>
            <person name="Medema M.H."/>
            <person name="Eberl L."/>
            <person name="Raaijmakers J.M."/>
        </authorList>
    </citation>
    <scope>NUCLEOTIDE SEQUENCE [LARGE SCALE GENOMIC DNA]</scope>
    <source>
        <strain evidence="11">mHSR5</strain>
    </source>
</reference>
<dbReference type="RefSeq" id="WP_114181177.1">
    <property type="nucleotide sequence ID" value="NZ_CP024903.1"/>
</dbReference>
<dbReference type="Proteomes" id="UP000253104">
    <property type="component" value="Chromosome mHSR5_B"/>
</dbReference>
<evidence type="ECO:0000259" key="9">
    <source>
        <dbReference type="Pfam" id="PF01545"/>
    </source>
</evidence>
<keyword evidence="4 8" id="KW-1133">Transmembrane helix</keyword>
<dbReference type="InterPro" id="IPR027469">
    <property type="entry name" value="Cation_efflux_TMD_sf"/>
</dbReference>
<evidence type="ECO:0000256" key="6">
    <source>
        <dbReference type="ARBA" id="ARBA00023136"/>
    </source>
</evidence>
<feature type="transmembrane region" description="Helical" evidence="8">
    <location>
        <begin position="295"/>
        <end position="315"/>
    </location>
</feature>
<dbReference type="InterPro" id="IPR045316">
    <property type="entry name" value="Msc2-like"/>
</dbReference>
<evidence type="ECO:0000313" key="11">
    <source>
        <dbReference type="Proteomes" id="UP000253104"/>
    </source>
</evidence>
<feature type="transmembrane region" description="Helical" evidence="8">
    <location>
        <begin position="30"/>
        <end position="56"/>
    </location>
</feature>
<dbReference type="OrthoDB" id="271709at2"/>
<dbReference type="Pfam" id="PF01545">
    <property type="entry name" value="Cation_efflux"/>
    <property type="match status" value="1"/>
</dbReference>
<organism evidence="10 11">
    <name type="scientific">Burkholderia pyrrocinia</name>
    <name type="common">Pseudomonas pyrrocinia</name>
    <dbReference type="NCBI Taxonomy" id="60550"/>
    <lineage>
        <taxon>Bacteria</taxon>
        <taxon>Pseudomonadati</taxon>
        <taxon>Pseudomonadota</taxon>
        <taxon>Betaproteobacteria</taxon>
        <taxon>Burkholderiales</taxon>
        <taxon>Burkholderiaceae</taxon>
        <taxon>Burkholderia</taxon>
        <taxon>Burkholderia cepacia complex</taxon>
    </lineage>
</organism>
<dbReference type="GO" id="GO:0016020">
    <property type="term" value="C:membrane"/>
    <property type="evidence" value="ECO:0007669"/>
    <property type="project" value="UniProtKB-SubCell"/>
</dbReference>
<dbReference type="NCBIfam" id="NF033827">
    <property type="entry name" value="CDF_efflux_DmeF"/>
    <property type="match status" value="1"/>
</dbReference>
<dbReference type="GO" id="GO:0005385">
    <property type="term" value="F:zinc ion transmembrane transporter activity"/>
    <property type="evidence" value="ECO:0007669"/>
    <property type="project" value="InterPro"/>
</dbReference>
<dbReference type="PANTHER" id="PTHR45755:SF4">
    <property type="entry name" value="ZINC TRANSPORTER 7"/>
    <property type="match status" value="1"/>
</dbReference>
<dbReference type="EMBL" id="CP024903">
    <property type="protein sequence ID" value="AXF24808.1"/>
    <property type="molecule type" value="Genomic_DNA"/>
</dbReference>
<dbReference type="PANTHER" id="PTHR45755">
    <property type="match status" value="1"/>
</dbReference>
<feature type="domain" description="Cation efflux protein transmembrane" evidence="9">
    <location>
        <begin position="30"/>
        <end position="352"/>
    </location>
</feature>
<gene>
    <name evidence="10" type="ORF">CUJ89_31730</name>
</gene>
<dbReference type="AlphaFoldDB" id="A0A2Z5N780"/>
<keyword evidence="5" id="KW-0406">Ion transport</keyword>
<feature type="transmembrane region" description="Helical" evidence="8">
    <location>
        <begin position="98"/>
        <end position="116"/>
    </location>
</feature>
<proteinExistence type="predicted"/>
<accession>A0A2Z5N780</accession>
<name>A0A2Z5N780_BURPY</name>
<dbReference type="InterPro" id="IPR002524">
    <property type="entry name" value="Cation_efflux"/>
</dbReference>
<evidence type="ECO:0000256" key="3">
    <source>
        <dbReference type="ARBA" id="ARBA00022692"/>
    </source>
</evidence>
<evidence type="ECO:0000256" key="2">
    <source>
        <dbReference type="ARBA" id="ARBA00022448"/>
    </source>
</evidence>
<keyword evidence="3 8" id="KW-0812">Transmembrane</keyword>
<keyword evidence="6 8" id="KW-0472">Membrane</keyword>
<dbReference type="SUPFAM" id="SSF161111">
    <property type="entry name" value="Cation efflux protein transmembrane domain-like"/>
    <property type="match status" value="1"/>
</dbReference>
<dbReference type="NCBIfam" id="TIGR01297">
    <property type="entry name" value="CDF"/>
    <property type="match status" value="1"/>
</dbReference>
<feature type="region of interest" description="Disordered" evidence="7">
    <location>
        <begin position="159"/>
        <end position="185"/>
    </location>
</feature>
<protein>
    <submittedName>
        <fullName evidence="10">Cation transporter</fullName>
    </submittedName>
</protein>
<dbReference type="Gene3D" id="1.20.1510.10">
    <property type="entry name" value="Cation efflux protein transmembrane domain"/>
    <property type="match status" value="2"/>
</dbReference>
<feature type="transmembrane region" description="Helical" evidence="8">
    <location>
        <begin position="62"/>
        <end position="78"/>
    </location>
</feature>
<dbReference type="InterPro" id="IPR058533">
    <property type="entry name" value="Cation_efflux_TM"/>
</dbReference>
<feature type="compositionally biased region" description="Basic residues" evidence="7">
    <location>
        <begin position="159"/>
        <end position="170"/>
    </location>
</feature>
<evidence type="ECO:0000256" key="5">
    <source>
        <dbReference type="ARBA" id="ARBA00023065"/>
    </source>
</evidence>
<feature type="transmembrane region" description="Helical" evidence="8">
    <location>
        <begin position="128"/>
        <end position="151"/>
    </location>
</feature>
<dbReference type="GO" id="GO:0006882">
    <property type="term" value="P:intracellular zinc ion homeostasis"/>
    <property type="evidence" value="ECO:0007669"/>
    <property type="project" value="InterPro"/>
</dbReference>
<feature type="compositionally biased region" description="Basic and acidic residues" evidence="7">
    <location>
        <begin position="171"/>
        <end position="185"/>
    </location>
</feature>
<evidence type="ECO:0000256" key="1">
    <source>
        <dbReference type="ARBA" id="ARBA00004141"/>
    </source>
</evidence>
<comment type="subcellular location">
    <subcellularLocation>
        <location evidence="1">Membrane</location>
        <topology evidence="1">Multi-pass membrane protein</topology>
    </subcellularLocation>
</comment>
<evidence type="ECO:0000313" key="10">
    <source>
        <dbReference type="EMBL" id="AXF24808.1"/>
    </source>
</evidence>
<evidence type="ECO:0000256" key="7">
    <source>
        <dbReference type="SAM" id="MobiDB-lite"/>
    </source>
</evidence>
<feature type="transmembrane region" description="Helical" evidence="8">
    <location>
        <begin position="321"/>
        <end position="341"/>
    </location>
</feature>
<evidence type="ECO:0000256" key="4">
    <source>
        <dbReference type="ARBA" id="ARBA00022989"/>
    </source>
</evidence>
<keyword evidence="2" id="KW-0813">Transport</keyword>
<sequence length="430" mass="46090">MSEFKNAAFGAGHDHIFLGAAHEENERKTWIVIGLCAAMMVAEIVGGSIFGSLALIADGLHMSTHAGAMLIAALAYTYARRHATDPRFVFGTGKLGDLAGFTSAIVLAMIALLIGYEAVARLLAPVPIHFGEAIPIAVVGLLVNIASVWLLSGDHHGHGHGHHHGHHHGHGHDDHGHDHDHEEETHKVFDQSGAFSVSIFEDGVPPVFRIAPAIAGATLGDITAASITTIRPDGARQAFAMSVRGACLESVENIPEPHAFRAIVRLNGRDHELAFEEHDHGASAAAARDHNIRSAYVHVIADAAVSVLTIVGLVLARAFGWLWMDPLAGIIGALVIANWSYGLMRDTGGILLDMRSDRRLTDNVRSTIEGGGDTINDLHVWRLGPGHMSAVVSVATDDPKRDSRFYHGLLQRFKDLSHVTVEVVPTTRGQ</sequence>
<evidence type="ECO:0000256" key="8">
    <source>
        <dbReference type="SAM" id="Phobius"/>
    </source>
</evidence>